<proteinExistence type="predicted"/>
<name>A0A3P8CS92_HELPZ</name>
<keyword evidence="2" id="KW-1185">Reference proteome</keyword>
<reference evidence="1 2" key="1">
    <citation type="submission" date="2018-11" db="EMBL/GenBank/DDBJ databases">
        <authorList>
            <consortium name="Pathogen Informatics"/>
        </authorList>
    </citation>
    <scope>NUCLEOTIDE SEQUENCE [LARGE SCALE GENOMIC DNA]</scope>
</reference>
<evidence type="ECO:0000313" key="2">
    <source>
        <dbReference type="Proteomes" id="UP000050761"/>
    </source>
</evidence>
<dbReference type="AlphaFoldDB" id="A0A3P8CS92"/>
<dbReference type="EMBL" id="UZAH01032415">
    <property type="protein sequence ID" value="VDP21645.1"/>
    <property type="molecule type" value="Genomic_DNA"/>
</dbReference>
<dbReference type="WBParaSite" id="HPBE_0002074901-mRNA-1">
    <property type="protein sequence ID" value="HPBE_0002074901-mRNA-1"/>
    <property type="gene ID" value="HPBE_0002074901"/>
</dbReference>
<gene>
    <name evidence="1" type="ORF">HPBE_LOCUS20748</name>
</gene>
<protein>
    <submittedName>
        <fullName evidence="1 3">Uncharacterized protein</fullName>
    </submittedName>
</protein>
<evidence type="ECO:0000313" key="1">
    <source>
        <dbReference type="EMBL" id="VDP21645.1"/>
    </source>
</evidence>
<evidence type="ECO:0000313" key="3">
    <source>
        <dbReference type="WBParaSite" id="HPBE_0002074901-mRNA-1"/>
    </source>
</evidence>
<sequence>MAEKPFPARFGLRSQRSSPYLKPAKPASLAWPARPAYGAGEAGDGRWLRKHPQLEIYLQEQYLALLAQLSPSGCGDFGGMTGSISSLLTIDSLLTGDGTSVATGTPDVRRRNQTAEFGRYATSIRNSGGKPGSRGSLMMNPTVSWSSSGDRILQKTLLNAIGNLTRRNLYILVEKGHTKIFRGDKNIEFIPITFPSTHQMKISFKKLLRVMRPSVAFVDSSSTTFYRSLDESDWLQLVCLQSIP</sequence>
<organism evidence="1">
    <name type="scientific">Heligmosomoides polygyrus</name>
    <name type="common">Parasitic roundworm</name>
    <dbReference type="NCBI Taxonomy" id="6339"/>
    <lineage>
        <taxon>Eukaryota</taxon>
        <taxon>Metazoa</taxon>
        <taxon>Ecdysozoa</taxon>
        <taxon>Nematoda</taxon>
        <taxon>Chromadorea</taxon>
        <taxon>Rhabditida</taxon>
        <taxon>Rhabditina</taxon>
        <taxon>Rhabditomorpha</taxon>
        <taxon>Strongyloidea</taxon>
        <taxon>Heligmosomidae</taxon>
        <taxon>Heligmosomoides</taxon>
    </lineage>
</organism>
<accession>A0A3P8CS92</accession>
<reference evidence="3" key="2">
    <citation type="submission" date="2019-09" db="UniProtKB">
        <authorList>
            <consortium name="WormBaseParasite"/>
        </authorList>
    </citation>
    <scope>IDENTIFICATION</scope>
</reference>
<dbReference type="Proteomes" id="UP000050761">
    <property type="component" value="Unassembled WGS sequence"/>
</dbReference>
<dbReference type="OrthoDB" id="5844681at2759"/>